<gene>
    <name evidence="1" type="ORF">SE17_09605</name>
</gene>
<evidence type="ECO:0000313" key="1">
    <source>
        <dbReference type="EMBL" id="KPV53449.1"/>
    </source>
</evidence>
<dbReference type="Pfam" id="PF05402">
    <property type="entry name" value="PqqD"/>
    <property type="match status" value="1"/>
</dbReference>
<protein>
    <recommendedName>
        <fullName evidence="3">Thymidylate synthase</fullName>
    </recommendedName>
</protein>
<organism evidence="1 2">
    <name type="scientific">Kouleothrix aurantiaca</name>
    <dbReference type="NCBI Taxonomy" id="186479"/>
    <lineage>
        <taxon>Bacteria</taxon>
        <taxon>Bacillati</taxon>
        <taxon>Chloroflexota</taxon>
        <taxon>Chloroflexia</taxon>
        <taxon>Chloroflexales</taxon>
        <taxon>Roseiflexineae</taxon>
        <taxon>Roseiflexaceae</taxon>
        <taxon>Kouleothrix</taxon>
    </lineage>
</organism>
<dbReference type="Gene3D" id="1.10.10.1150">
    <property type="entry name" value="Coenzyme PQQ synthesis protein D (PqqD)"/>
    <property type="match status" value="1"/>
</dbReference>
<dbReference type="InterPro" id="IPR008792">
    <property type="entry name" value="PQQD"/>
</dbReference>
<dbReference type="EMBL" id="LJCR01000255">
    <property type="protein sequence ID" value="KPV53449.1"/>
    <property type="molecule type" value="Genomic_DNA"/>
</dbReference>
<name>A0A0P9DCF0_9CHLR</name>
<proteinExistence type="predicted"/>
<sequence length="102" mass="10671">MNALSNNIGAPDITAQSIITATPNQVSSTLGEEAAILDPEQGEYYGLDEVGALIWNTIQQPATVAAICAVVMAEYDVEPAECEADVIALVSELHNAGLVEVK</sequence>
<dbReference type="InterPro" id="IPR027599">
    <property type="entry name" value="PqqD-rel_X"/>
</dbReference>
<dbReference type="Proteomes" id="UP000050509">
    <property type="component" value="Unassembled WGS sequence"/>
</dbReference>
<dbReference type="NCBIfam" id="TIGR04353">
    <property type="entry name" value="PqqD_rel_X"/>
    <property type="match status" value="1"/>
</dbReference>
<keyword evidence="2" id="KW-1185">Reference proteome</keyword>
<reference evidence="1 2" key="1">
    <citation type="submission" date="2015-09" db="EMBL/GenBank/DDBJ databases">
        <title>Draft genome sequence of Kouleothrix aurantiaca JCM 19913.</title>
        <authorList>
            <person name="Hemp J."/>
        </authorList>
    </citation>
    <scope>NUCLEOTIDE SEQUENCE [LARGE SCALE GENOMIC DNA]</scope>
    <source>
        <strain evidence="1 2">COM-B</strain>
    </source>
</reference>
<evidence type="ECO:0008006" key="3">
    <source>
        <dbReference type="Google" id="ProtNLM"/>
    </source>
</evidence>
<dbReference type="AlphaFoldDB" id="A0A0P9DCF0"/>
<dbReference type="InterPro" id="IPR041881">
    <property type="entry name" value="PqqD_sf"/>
</dbReference>
<accession>A0A0P9DCF0</accession>
<evidence type="ECO:0000313" key="2">
    <source>
        <dbReference type="Proteomes" id="UP000050509"/>
    </source>
</evidence>
<comment type="caution">
    <text evidence="1">The sequence shown here is derived from an EMBL/GenBank/DDBJ whole genome shotgun (WGS) entry which is preliminary data.</text>
</comment>